<protein>
    <submittedName>
        <fullName evidence="1">Uncharacterized protein</fullName>
    </submittedName>
</protein>
<proteinExistence type="predicted"/>
<gene>
    <name evidence="1" type="ORF">ATANTOWER_009186</name>
</gene>
<accession>A0ABU7C9L7</accession>
<keyword evidence="2" id="KW-1185">Reference proteome</keyword>
<name>A0ABU7C9L7_9TELE</name>
<sequence length="77" mass="8497">MEDQNMEFCFQRLHLIIFTSKHSATLSVCVSDRMAPRGTGLATFLLALYTADFSINSSGCHLEDDFAVVGLITGEDH</sequence>
<reference evidence="1 2" key="1">
    <citation type="submission" date="2021-07" db="EMBL/GenBank/DDBJ databases">
        <authorList>
            <person name="Palmer J.M."/>
        </authorList>
    </citation>
    <scope>NUCLEOTIDE SEQUENCE [LARGE SCALE GENOMIC DNA]</scope>
    <source>
        <strain evidence="1 2">AT_MEX2019</strain>
        <tissue evidence="1">Muscle</tissue>
    </source>
</reference>
<organism evidence="1 2">
    <name type="scientific">Ataeniobius toweri</name>
    <dbReference type="NCBI Taxonomy" id="208326"/>
    <lineage>
        <taxon>Eukaryota</taxon>
        <taxon>Metazoa</taxon>
        <taxon>Chordata</taxon>
        <taxon>Craniata</taxon>
        <taxon>Vertebrata</taxon>
        <taxon>Euteleostomi</taxon>
        <taxon>Actinopterygii</taxon>
        <taxon>Neopterygii</taxon>
        <taxon>Teleostei</taxon>
        <taxon>Neoteleostei</taxon>
        <taxon>Acanthomorphata</taxon>
        <taxon>Ovalentaria</taxon>
        <taxon>Atherinomorphae</taxon>
        <taxon>Cyprinodontiformes</taxon>
        <taxon>Goodeidae</taxon>
        <taxon>Ataeniobius</taxon>
    </lineage>
</organism>
<evidence type="ECO:0000313" key="2">
    <source>
        <dbReference type="Proteomes" id="UP001345963"/>
    </source>
</evidence>
<comment type="caution">
    <text evidence="1">The sequence shown here is derived from an EMBL/GenBank/DDBJ whole genome shotgun (WGS) entry which is preliminary data.</text>
</comment>
<evidence type="ECO:0000313" key="1">
    <source>
        <dbReference type="EMBL" id="MED6258570.1"/>
    </source>
</evidence>
<dbReference type="EMBL" id="JAHUTI010080792">
    <property type="protein sequence ID" value="MED6258570.1"/>
    <property type="molecule type" value="Genomic_DNA"/>
</dbReference>
<dbReference type="Proteomes" id="UP001345963">
    <property type="component" value="Unassembled WGS sequence"/>
</dbReference>